<dbReference type="Proteomes" id="UP001501565">
    <property type="component" value="Unassembled WGS sequence"/>
</dbReference>
<evidence type="ECO:0000256" key="1">
    <source>
        <dbReference type="ARBA" id="ARBA00023015"/>
    </source>
</evidence>
<evidence type="ECO:0000313" key="6">
    <source>
        <dbReference type="Proteomes" id="UP001501565"/>
    </source>
</evidence>
<dbReference type="SUPFAM" id="SSF46689">
    <property type="entry name" value="Homeodomain-like"/>
    <property type="match status" value="1"/>
</dbReference>
<dbReference type="Pfam" id="PF12625">
    <property type="entry name" value="Arabinose_bd"/>
    <property type="match status" value="1"/>
</dbReference>
<dbReference type="RefSeq" id="WP_344800903.1">
    <property type="nucleotide sequence ID" value="NZ_BAABBN010000017.1"/>
</dbReference>
<dbReference type="PROSITE" id="PS01124">
    <property type="entry name" value="HTH_ARAC_FAMILY_2"/>
    <property type="match status" value="1"/>
</dbReference>
<reference evidence="6" key="1">
    <citation type="journal article" date="2019" name="Int. J. Syst. Evol. Microbiol.">
        <title>The Global Catalogue of Microorganisms (GCM) 10K type strain sequencing project: providing services to taxonomists for standard genome sequencing and annotation.</title>
        <authorList>
            <consortium name="The Broad Institute Genomics Platform"/>
            <consortium name="The Broad Institute Genome Sequencing Center for Infectious Disease"/>
            <person name="Wu L."/>
            <person name="Ma J."/>
        </authorList>
    </citation>
    <scope>NUCLEOTIDE SEQUENCE [LARGE SCALE GENOMIC DNA]</scope>
    <source>
        <strain evidence="6">JCM 17551</strain>
    </source>
</reference>
<dbReference type="Gene3D" id="1.10.10.60">
    <property type="entry name" value="Homeodomain-like"/>
    <property type="match status" value="1"/>
</dbReference>
<name>A0ABP7NF57_9GAMM</name>
<dbReference type="SMART" id="SM00342">
    <property type="entry name" value="HTH_ARAC"/>
    <property type="match status" value="1"/>
</dbReference>
<gene>
    <name evidence="5" type="ORF">GCM10022277_44800</name>
</gene>
<dbReference type="Pfam" id="PF12833">
    <property type="entry name" value="HTH_18"/>
    <property type="match status" value="1"/>
</dbReference>
<dbReference type="InterPro" id="IPR032687">
    <property type="entry name" value="AraC-type_N"/>
</dbReference>
<proteinExistence type="predicted"/>
<evidence type="ECO:0000256" key="2">
    <source>
        <dbReference type="ARBA" id="ARBA00023125"/>
    </source>
</evidence>
<dbReference type="EMBL" id="BAABBN010000017">
    <property type="protein sequence ID" value="GAA3944103.1"/>
    <property type="molecule type" value="Genomic_DNA"/>
</dbReference>
<evidence type="ECO:0000259" key="4">
    <source>
        <dbReference type="PROSITE" id="PS01124"/>
    </source>
</evidence>
<sequence>MKETTVSTSSARSVLHYLTTNNYLTPQGQSKLLAELQIPEALIDDQEGRLPIESYHQLWHKAKEVSQDPAIGLHVGQQSSAELMGLVTNVLVHSDTLEQGIEQYARLYSLVNNGIDLVFDKQGATSVIEFHHYKPEFYCIQDIERTLALAVQRSRQYVNDEIRMEKICVAHSAPPYAEEYEQVFGCPVEFDCPVSTIVFSSKFLHFSPKQRNPYVKSALQRYAEAINNRLFKRKIGDKVKDIVLELLPHGHADIDHVAQRLHMSRQTLYRKLKKEDLIFQELVEDIRQQKALEMIKDHQHSLSEIAFILGFSELSAFSRAFKRWTGKSPKHFRLKSQEESNEP</sequence>
<feature type="domain" description="HTH araC/xylS-type" evidence="4">
    <location>
        <begin position="237"/>
        <end position="335"/>
    </location>
</feature>
<keyword evidence="1" id="KW-0805">Transcription regulation</keyword>
<evidence type="ECO:0000256" key="3">
    <source>
        <dbReference type="ARBA" id="ARBA00023163"/>
    </source>
</evidence>
<dbReference type="InterPro" id="IPR009057">
    <property type="entry name" value="Homeodomain-like_sf"/>
</dbReference>
<protein>
    <submittedName>
        <fullName evidence="5">AraC family transcriptional regulator</fullName>
    </submittedName>
</protein>
<organism evidence="5 6">
    <name type="scientific">Litoribacillus peritrichatus</name>
    <dbReference type="NCBI Taxonomy" id="718191"/>
    <lineage>
        <taxon>Bacteria</taxon>
        <taxon>Pseudomonadati</taxon>
        <taxon>Pseudomonadota</taxon>
        <taxon>Gammaproteobacteria</taxon>
        <taxon>Oceanospirillales</taxon>
        <taxon>Oceanospirillaceae</taxon>
        <taxon>Litoribacillus</taxon>
    </lineage>
</organism>
<keyword evidence="6" id="KW-1185">Reference proteome</keyword>
<dbReference type="InterPro" id="IPR018060">
    <property type="entry name" value="HTH_AraC"/>
</dbReference>
<comment type="caution">
    <text evidence="5">The sequence shown here is derived from an EMBL/GenBank/DDBJ whole genome shotgun (WGS) entry which is preliminary data.</text>
</comment>
<dbReference type="PANTHER" id="PTHR47894">
    <property type="entry name" value="HTH-TYPE TRANSCRIPTIONAL REGULATOR GADX"/>
    <property type="match status" value="1"/>
</dbReference>
<evidence type="ECO:0000313" key="5">
    <source>
        <dbReference type="EMBL" id="GAA3944103.1"/>
    </source>
</evidence>
<keyword evidence="3" id="KW-0804">Transcription</keyword>
<keyword evidence="2" id="KW-0238">DNA-binding</keyword>
<dbReference type="PANTHER" id="PTHR47894:SF1">
    <property type="entry name" value="HTH-TYPE TRANSCRIPTIONAL REGULATOR VQSM"/>
    <property type="match status" value="1"/>
</dbReference>
<accession>A0ABP7NF57</accession>
<dbReference type="PRINTS" id="PR00032">
    <property type="entry name" value="HTHARAC"/>
</dbReference>
<dbReference type="InterPro" id="IPR020449">
    <property type="entry name" value="Tscrpt_reg_AraC-type_HTH"/>
</dbReference>